<dbReference type="Gene3D" id="1.10.443.10">
    <property type="entry name" value="Intergrase catalytic core"/>
    <property type="match status" value="1"/>
</dbReference>
<comment type="similarity">
    <text evidence="1">Belongs to the 'phage' integrase family.</text>
</comment>
<dbReference type="Pfam" id="PF22022">
    <property type="entry name" value="Phage_int_M"/>
    <property type="match status" value="1"/>
</dbReference>
<evidence type="ECO:0000259" key="7">
    <source>
        <dbReference type="PROSITE" id="PS51900"/>
    </source>
</evidence>
<dbReference type="Pfam" id="PF00589">
    <property type="entry name" value="Phage_integrase"/>
    <property type="match status" value="1"/>
</dbReference>
<dbReference type="InterPro" id="IPR053876">
    <property type="entry name" value="Phage_int_M"/>
</dbReference>
<name>A0ABP9E9W2_9PSEU</name>
<proteinExistence type="inferred from homology"/>
<dbReference type="EMBL" id="BAABHQ010000004">
    <property type="protein sequence ID" value="GAA4872077.1"/>
    <property type="molecule type" value="Genomic_DNA"/>
</dbReference>
<keyword evidence="3 5" id="KW-0238">DNA-binding</keyword>
<evidence type="ECO:0000313" key="8">
    <source>
        <dbReference type="EMBL" id="GAA4872077.1"/>
    </source>
</evidence>
<dbReference type="InterPro" id="IPR011010">
    <property type="entry name" value="DNA_brk_join_enz"/>
</dbReference>
<sequence length="384" mass="42127">MPRPSIPIGSYGQITVRGEPGNYVARALFRDLDGQARQVERRGTSKTKARDNLKAALKDRARTGTGVTAETRIREVVPEWLKKIDVAAEAGDRSPSTAEHYRRQLDRIILPGVGELRLREATVPVLDAFIQTVRTERGPAAAKLTRTVLSGVLGVAVRHGAIPSNPVRDVGRINTNRRKATRALTFDECRAWLKQLRADETAVEKDLPDLCLFMIGTGVRVGEALAVDWSEVDLDAGTVDVGHTLIRVTGVGLVRKTTKTETGERLLILPGFLRSMLGRRYRAGDAEGPVFPDTLGGYRDPSNTRRAFREARGSDGFAWVTTHVFRRTCATILDYAGQSPRAIADQLGHAHVSMTQNHYLGRRIANPGAAAALDAWHDEEESGE</sequence>
<reference evidence="9" key="1">
    <citation type="journal article" date="2019" name="Int. J. Syst. Evol. Microbiol.">
        <title>The Global Catalogue of Microorganisms (GCM) 10K type strain sequencing project: providing services to taxonomists for standard genome sequencing and annotation.</title>
        <authorList>
            <consortium name="The Broad Institute Genomics Platform"/>
            <consortium name="The Broad Institute Genome Sequencing Center for Infectious Disease"/>
            <person name="Wu L."/>
            <person name="Ma J."/>
        </authorList>
    </citation>
    <scope>NUCLEOTIDE SEQUENCE [LARGE SCALE GENOMIC DNA]</scope>
    <source>
        <strain evidence="9">JCM 17983</strain>
    </source>
</reference>
<dbReference type="Proteomes" id="UP001500457">
    <property type="component" value="Unassembled WGS sequence"/>
</dbReference>
<dbReference type="InterPro" id="IPR013762">
    <property type="entry name" value="Integrase-like_cat_sf"/>
</dbReference>
<comment type="caution">
    <text evidence="8">The sequence shown here is derived from an EMBL/GenBank/DDBJ whole genome shotgun (WGS) entry which is preliminary data.</text>
</comment>
<evidence type="ECO:0000256" key="4">
    <source>
        <dbReference type="ARBA" id="ARBA00023172"/>
    </source>
</evidence>
<feature type="domain" description="Core-binding (CB)" evidence="7">
    <location>
        <begin position="71"/>
        <end position="157"/>
    </location>
</feature>
<evidence type="ECO:0000256" key="3">
    <source>
        <dbReference type="ARBA" id="ARBA00023125"/>
    </source>
</evidence>
<evidence type="ECO:0000256" key="2">
    <source>
        <dbReference type="ARBA" id="ARBA00022908"/>
    </source>
</evidence>
<dbReference type="InterPro" id="IPR044068">
    <property type="entry name" value="CB"/>
</dbReference>
<evidence type="ECO:0000256" key="5">
    <source>
        <dbReference type="PROSITE-ProRule" id="PRU01248"/>
    </source>
</evidence>
<dbReference type="CDD" id="cd01189">
    <property type="entry name" value="INT_ICEBs1_C_like"/>
    <property type="match status" value="1"/>
</dbReference>
<gene>
    <name evidence="8" type="ORF">GCM10023203_22130</name>
</gene>
<dbReference type="PANTHER" id="PTHR30629:SF2">
    <property type="entry name" value="PROPHAGE INTEGRASE INTS-RELATED"/>
    <property type="match status" value="1"/>
</dbReference>
<dbReference type="InterPro" id="IPR050808">
    <property type="entry name" value="Phage_Integrase"/>
</dbReference>
<evidence type="ECO:0000256" key="1">
    <source>
        <dbReference type="ARBA" id="ARBA00008857"/>
    </source>
</evidence>
<organism evidence="8 9">
    <name type="scientific">Actinomycetospora straminea</name>
    <dbReference type="NCBI Taxonomy" id="663607"/>
    <lineage>
        <taxon>Bacteria</taxon>
        <taxon>Bacillati</taxon>
        <taxon>Actinomycetota</taxon>
        <taxon>Actinomycetes</taxon>
        <taxon>Pseudonocardiales</taxon>
        <taxon>Pseudonocardiaceae</taxon>
        <taxon>Actinomycetospora</taxon>
    </lineage>
</organism>
<keyword evidence="4" id="KW-0233">DNA recombination</keyword>
<dbReference type="InterPro" id="IPR002104">
    <property type="entry name" value="Integrase_catalytic"/>
</dbReference>
<dbReference type="PROSITE" id="PS51898">
    <property type="entry name" value="TYR_RECOMBINASE"/>
    <property type="match status" value="1"/>
</dbReference>
<dbReference type="PROSITE" id="PS51900">
    <property type="entry name" value="CB"/>
    <property type="match status" value="1"/>
</dbReference>
<evidence type="ECO:0000313" key="9">
    <source>
        <dbReference type="Proteomes" id="UP001500457"/>
    </source>
</evidence>
<feature type="domain" description="Tyr recombinase" evidence="6">
    <location>
        <begin position="179"/>
        <end position="374"/>
    </location>
</feature>
<dbReference type="SUPFAM" id="SSF56349">
    <property type="entry name" value="DNA breaking-rejoining enzymes"/>
    <property type="match status" value="1"/>
</dbReference>
<keyword evidence="9" id="KW-1185">Reference proteome</keyword>
<dbReference type="PANTHER" id="PTHR30629">
    <property type="entry name" value="PROPHAGE INTEGRASE"/>
    <property type="match status" value="1"/>
</dbReference>
<keyword evidence="2" id="KW-0229">DNA integration</keyword>
<protein>
    <submittedName>
        <fullName evidence="8">Site-specific integrase</fullName>
    </submittedName>
</protein>
<dbReference type="Gene3D" id="1.10.150.130">
    <property type="match status" value="1"/>
</dbReference>
<dbReference type="InterPro" id="IPR010998">
    <property type="entry name" value="Integrase_recombinase_N"/>
</dbReference>
<evidence type="ECO:0000259" key="6">
    <source>
        <dbReference type="PROSITE" id="PS51898"/>
    </source>
</evidence>
<accession>A0ABP9E9W2</accession>
<dbReference type="RefSeq" id="WP_274230503.1">
    <property type="nucleotide sequence ID" value="NZ_BAABHQ010000004.1"/>
</dbReference>